<comment type="caution">
    <text evidence="2">The sequence shown here is derived from an EMBL/GenBank/DDBJ whole genome shotgun (WGS) entry which is preliminary data.</text>
</comment>
<feature type="region of interest" description="Disordered" evidence="1">
    <location>
        <begin position="104"/>
        <end position="124"/>
    </location>
</feature>
<dbReference type="Gene3D" id="2.40.50.140">
    <property type="entry name" value="Nucleic acid-binding proteins"/>
    <property type="match status" value="1"/>
</dbReference>
<accession>A0ABU6XCB6</accession>
<evidence type="ECO:0000313" key="3">
    <source>
        <dbReference type="Proteomes" id="UP001341840"/>
    </source>
</evidence>
<dbReference type="InterPro" id="IPR012340">
    <property type="entry name" value="NA-bd_OB-fold"/>
</dbReference>
<organism evidence="2 3">
    <name type="scientific">Stylosanthes scabra</name>
    <dbReference type="NCBI Taxonomy" id="79078"/>
    <lineage>
        <taxon>Eukaryota</taxon>
        <taxon>Viridiplantae</taxon>
        <taxon>Streptophyta</taxon>
        <taxon>Embryophyta</taxon>
        <taxon>Tracheophyta</taxon>
        <taxon>Spermatophyta</taxon>
        <taxon>Magnoliopsida</taxon>
        <taxon>eudicotyledons</taxon>
        <taxon>Gunneridae</taxon>
        <taxon>Pentapetalae</taxon>
        <taxon>rosids</taxon>
        <taxon>fabids</taxon>
        <taxon>Fabales</taxon>
        <taxon>Fabaceae</taxon>
        <taxon>Papilionoideae</taxon>
        <taxon>50 kb inversion clade</taxon>
        <taxon>dalbergioids sensu lato</taxon>
        <taxon>Dalbergieae</taxon>
        <taxon>Pterocarpus clade</taxon>
        <taxon>Stylosanthes</taxon>
    </lineage>
</organism>
<sequence length="438" mass="48995">MSFVVFEREVQNFIKKSCNEMRCEIFERGLSVDIFPDEIFSFKEKTMLFKVNVKVVNINSYQPCTYHVYKLSQNEKLIKAFKEKFKGDSVTCLEDTFDLESLGDTSKTTKGSNRRGSCRRRGLERSVTSNLKGRRLVDEDGEKGELSQKMPLLDDGQFYSAPMTSSRFMPIKNNNANSSIYLDDTSVQPLEKRSTTYRAADRNLVCSSSSNHIDKTAQGLENENIYTHGSLESPAWKHLGATTRTPLSNLTNCLLHGSDGLRLSPNGNSTHDRLKVKSASQGSDITIRKTVIQEARIVKNIARGPEILYSDAAVNDHQDVSTTQPMRHGQGSSSQHPSVRPHDQQRSSLEGMQSTERLLSVVHDAVQPTAVNNMEALIDYDPLVDYEGVNTYDDSNLDQDIDDSAIPYHDERACVFGGVSAQTLDIGDADYECPYCKA</sequence>
<protein>
    <submittedName>
        <fullName evidence="2">Uncharacterized protein</fullName>
    </submittedName>
</protein>
<gene>
    <name evidence="2" type="ORF">PIB30_039372</name>
</gene>
<evidence type="ECO:0000313" key="2">
    <source>
        <dbReference type="EMBL" id="MED6195592.1"/>
    </source>
</evidence>
<dbReference type="EMBL" id="JASCZI010211656">
    <property type="protein sequence ID" value="MED6195592.1"/>
    <property type="molecule type" value="Genomic_DNA"/>
</dbReference>
<feature type="compositionally biased region" description="Basic residues" evidence="1">
    <location>
        <begin position="112"/>
        <end position="122"/>
    </location>
</feature>
<reference evidence="2 3" key="1">
    <citation type="journal article" date="2023" name="Plants (Basel)">
        <title>Bridging the Gap: Combining Genomics and Transcriptomics Approaches to Understand Stylosanthes scabra, an Orphan Legume from the Brazilian Caatinga.</title>
        <authorList>
            <person name="Ferreira-Neto J.R.C."/>
            <person name="da Silva M.D."/>
            <person name="Binneck E."/>
            <person name="de Melo N.F."/>
            <person name="da Silva R.H."/>
            <person name="de Melo A.L.T.M."/>
            <person name="Pandolfi V."/>
            <person name="Bustamante F.O."/>
            <person name="Brasileiro-Vidal A.C."/>
            <person name="Benko-Iseppon A.M."/>
        </authorList>
    </citation>
    <scope>NUCLEOTIDE SEQUENCE [LARGE SCALE GENOMIC DNA]</scope>
    <source>
        <tissue evidence="2">Leaves</tissue>
    </source>
</reference>
<evidence type="ECO:0000256" key="1">
    <source>
        <dbReference type="SAM" id="MobiDB-lite"/>
    </source>
</evidence>
<keyword evidence="3" id="KW-1185">Reference proteome</keyword>
<feature type="compositionally biased region" description="Polar residues" evidence="1">
    <location>
        <begin position="321"/>
        <end position="337"/>
    </location>
</feature>
<feature type="region of interest" description="Disordered" evidence="1">
    <location>
        <begin position="321"/>
        <end position="352"/>
    </location>
</feature>
<name>A0ABU6XCB6_9FABA</name>
<proteinExistence type="predicted"/>
<dbReference type="Proteomes" id="UP001341840">
    <property type="component" value="Unassembled WGS sequence"/>
</dbReference>